<reference evidence="2 3" key="1">
    <citation type="journal article" date="2021" name="Sci. Rep.">
        <title>The distribution of antibiotic resistance genes in chicken gut microbiota commensals.</title>
        <authorList>
            <person name="Juricova H."/>
            <person name="Matiasovicova J."/>
            <person name="Kubasova T."/>
            <person name="Cejkova D."/>
            <person name="Rychlik I."/>
        </authorList>
    </citation>
    <scope>NUCLEOTIDE SEQUENCE [LARGE SCALE GENOMIC DNA]</scope>
    <source>
        <strain evidence="2 3">An421</strain>
    </source>
</reference>
<dbReference type="InterPro" id="IPR016181">
    <property type="entry name" value="Acyl_CoA_acyltransferase"/>
</dbReference>
<dbReference type="EMBL" id="JACJMO010000002">
    <property type="protein sequence ID" value="MBM6856648.1"/>
    <property type="molecule type" value="Genomic_DNA"/>
</dbReference>
<dbReference type="SUPFAM" id="SSF55729">
    <property type="entry name" value="Acyl-CoA N-acyltransferases (Nat)"/>
    <property type="match status" value="1"/>
</dbReference>
<organism evidence="2 3">
    <name type="scientific">Caecibacteroides pullorum</name>
    <dbReference type="NCBI Taxonomy" id="2725562"/>
    <lineage>
        <taxon>Bacteria</taxon>
        <taxon>Pseudomonadati</taxon>
        <taxon>Bacteroidota</taxon>
        <taxon>Bacteroidia</taxon>
        <taxon>Bacteroidales</taxon>
        <taxon>Bacteroidaceae</taxon>
        <taxon>Caecibacteroides</taxon>
    </lineage>
</organism>
<dbReference type="PROSITE" id="PS51186">
    <property type="entry name" value="GNAT"/>
    <property type="match status" value="1"/>
</dbReference>
<dbReference type="Gene3D" id="3.40.630.30">
    <property type="match status" value="1"/>
</dbReference>
<comment type="caution">
    <text evidence="2">The sequence shown here is derived from an EMBL/GenBank/DDBJ whole genome shotgun (WGS) entry which is preliminary data.</text>
</comment>
<dbReference type="Proteomes" id="UP000698924">
    <property type="component" value="Unassembled WGS sequence"/>
</dbReference>
<dbReference type="PANTHER" id="PTHR43415">
    <property type="entry name" value="SPERMIDINE N(1)-ACETYLTRANSFERASE"/>
    <property type="match status" value="1"/>
</dbReference>
<evidence type="ECO:0000313" key="2">
    <source>
        <dbReference type="EMBL" id="MBM6856648.1"/>
    </source>
</evidence>
<dbReference type="InterPro" id="IPR000182">
    <property type="entry name" value="GNAT_dom"/>
</dbReference>
<keyword evidence="3" id="KW-1185">Reference proteome</keyword>
<accession>A0AA40ZRJ3</accession>
<proteinExistence type="predicted"/>
<protein>
    <submittedName>
        <fullName evidence="2">GNAT family N-acetyltransferase</fullName>
    </submittedName>
</protein>
<dbReference type="GO" id="GO:0016747">
    <property type="term" value="F:acyltransferase activity, transferring groups other than amino-acyl groups"/>
    <property type="evidence" value="ECO:0007669"/>
    <property type="project" value="InterPro"/>
</dbReference>
<evidence type="ECO:0000259" key="1">
    <source>
        <dbReference type="PROSITE" id="PS51186"/>
    </source>
</evidence>
<evidence type="ECO:0000313" key="3">
    <source>
        <dbReference type="Proteomes" id="UP000698924"/>
    </source>
</evidence>
<name>A0AA40ZRJ3_9BACT</name>
<dbReference type="Pfam" id="PF13302">
    <property type="entry name" value="Acetyltransf_3"/>
    <property type="match status" value="1"/>
</dbReference>
<dbReference type="PANTHER" id="PTHR43415:SF3">
    <property type="entry name" value="GNAT-FAMILY ACETYLTRANSFERASE"/>
    <property type="match status" value="1"/>
</dbReference>
<dbReference type="AlphaFoldDB" id="A0AA40ZRJ3"/>
<dbReference type="RefSeq" id="WP_204971111.1">
    <property type="nucleotide sequence ID" value="NZ_JAAZTS010000002.1"/>
</dbReference>
<gene>
    <name evidence="2" type="ORF">H6D15_03385</name>
</gene>
<sequence length="177" mass="20616">MSRSYFEGTLVRLRPMEPEDLDLLYRMENDPETWDVSNFSVPYSRYVLKQYIEDSQCDMFADKQLRLMIVRRTDDVVVGTVDVTDFAPMHRRGEVGIAVRKEFRGNGYAGEALTLMCDYLFRFLFVHQLTAHVAVDNEASRRLFAGAGFVECGVLKEWWFAGGRYRDVVLLQRLHKV</sequence>
<feature type="domain" description="N-acetyltransferase" evidence="1">
    <location>
        <begin position="11"/>
        <end position="175"/>
    </location>
</feature>